<dbReference type="KEGG" id="salf:SMD44_08665"/>
<reference evidence="2 3" key="1">
    <citation type="submission" date="2017-05" db="EMBL/GenBank/DDBJ databases">
        <title>Streptomyces alboflavus Genome sequencing and assembly.</title>
        <authorList>
            <person name="Wang Y."/>
            <person name="Du B."/>
            <person name="Ding Y."/>
            <person name="Liu H."/>
            <person name="Hou Q."/>
            <person name="Liu K."/>
            <person name="Wang C."/>
            <person name="Yao L."/>
        </authorList>
    </citation>
    <scope>NUCLEOTIDE SEQUENCE [LARGE SCALE GENOMIC DNA]</scope>
    <source>
        <strain evidence="2 3">MDJK44</strain>
    </source>
</reference>
<feature type="region of interest" description="Disordered" evidence="1">
    <location>
        <begin position="1"/>
        <end position="48"/>
    </location>
</feature>
<proteinExistence type="predicted"/>
<feature type="region of interest" description="Disordered" evidence="1">
    <location>
        <begin position="111"/>
        <end position="138"/>
    </location>
</feature>
<dbReference type="AlphaFoldDB" id="A0A1Z1WRX3"/>
<dbReference type="Proteomes" id="UP000195880">
    <property type="component" value="Chromosome"/>
</dbReference>
<feature type="compositionally biased region" description="Basic residues" evidence="1">
    <location>
        <begin position="127"/>
        <end position="138"/>
    </location>
</feature>
<name>A0A1Z1WRX3_9ACTN</name>
<keyword evidence="3" id="KW-1185">Reference proteome</keyword>
<evidence type="ECO:0000313" key="2">
    <source>
        <dbReference type="EMBL" id="ARX89178.1"/>
    </source>
</evidence>
<dbReference type="EMBL" id="CP021748">
    <property type="protein sequence ID" value="ARX89178.1"/>
    <property type="molecule type" value="Genomic_DNA"/>
</dbReference>
<protein>
    <submittedName>
        <fullName evidence="2">Uncharacterized protein</fullName>
    </submittedName>
</protein>
<evidence type="ECO:0000256" key="1">
    <source>
        <dbReference type="SAM" id="MobiDB-lite"/>
    </source>
</evidence>
<feature type="region of interest" description="Disordered" evidence="1">
    <location>
        <begin position="69"/>
        <end position="88"/>
    </location>
</feature>
<organism evidence="2 3">
    <name type="scientific">Streptomyces alboflavus</name>
    <dbReference type="NCBI Taxonomy" id="67267"/>
    <lineage>
        <taxon>Bacteria</taxon>
        <taxon>Bacillati</taxon>
        <taxon>Actinomycetota</taxon>
        <taxon>Actinomycetes</taxon>
        <taxon>Kitasatosporales</taxon>
        <taxon>Streptomycetaceae</taxon>
        <taxon>Streptomyces</taxon>
    </lineage>
</organism>
<accession>A0A1Z1WRX3</accession>
<sequence>MPAMPAARAPRRATEARTRVTGRRATRAPNRPAEPSLGVRRRDREGQNIARPVTASSAGIRVRLARSITRTDTAMAGPSTRNCPKEATPSVAKAATIVRAAEVIAVPTRPVASAAASRRCCPGRARSCSRKRNSRNKK</sequence>
<evidence type="ECO:0000313" key="3">
    <source>
        <dbReference type="Proteomes" id="UP000195880"/>
    </source>
</evidence>
<gene>
    <name evidence="2" type="ORF">SMD44_08665</name>
</gene>